<proteinExistence type="predicted"/>
<evidence type="ECO:0000313" key="1">
    <source>
        <dbReference type="EMBL" id="MES0428728.1"/>
    </source>
</evidence>
<gene>
    <name evidence="1" type="ORF">ABMC12_20910</name>
</gene>
<protein>
    <submittedName>
        <fullName evidence="1">Uncharacterized protein</fullName>
    </submittedName>
</protein>
<comment type="caution">
    <text evidence="1">The sequence shown here is derived from an EMBL/GenBank/DDBJ whole genome shotgun (WGS) entry which is preliminary data.</text>
</comment>
<feature type="non-terminal residue" evidence="1">
    <location>
        <position position="1"/>
    </location>
</feature>
<dbReference type="EMBL" id="JBEBZA010000031">
    <property type="protein sequence ID" value="MES0428728.1"/>
    <property type="molecule type" value="Genomic_DNA"/>
</dbReference>
<dbReference type="Proteomes" id="UP001467192">
    <property type="component" value="Unassembled WGS sequence"/>
</dbReference>
<sequence>EVKRRSADGSVGSPHVRVGNCQASIRKNPVPEGAGFFALCAEKHAGWRLPLIRPTIVKTILTMVPL</sequence>
<dbReference type="RefSeq" id="WP_237766283.1">
    <property type="nucleotide sequence ID" value="NZ_JBEBZA010000031.1"/>
</dbReference>
<accession>A0ABV1ZL62</accession>
<organism evidence="1 2">
    <name type="scientific">Enterobacter intestinihominis</name>
    <dbReference type="NCBI Taxonomy" id="3133180"/>
    <lineage>
        <taxon>Bacteria</taxon>
        <taxon>Pseudomonadati</taxon>
        <taxon>Pseudomonadota</taxon>
        <taxon>Gammaproteobacteria</taxon>
        <taxon>Enterobacterales</taxon>
        <taxon>Enterobacteriaceae</taxon>
        <taxon>Enterobacter</taxon>
    </lineage>
</organism>
<reference evidence="2" key="1">
    <citation type="journal article" date="2024" name="Commun. Biol.">
        <title>Bacillamide D produced by Bacillus cereus from the mouse intestinal bacterial collection (miBC) is a potent cytotoxin in vitro.</title>
        <authorList>
            <person name="Hohmann M."/>
            <person name="Brunner V."/>
            <person name="Johannes W."/>
            <person name="Schum D."/>
            <person name="Carroll L.M."/>
            <person name="Liu T."/>
            <person name="Sasaki D."/>
            <person name="Bosch J."/>
            <person name="Clavel T."/>
            <person name="Sieber S.A."/>
            <person name="Zeller G."/>
            <person name="Tschurtschenthaler M."/>
            <person name="Janssen K.P."/>
            <person name="Gulder T.A.M."/>
        </authorList>
    </citation>
    <scope>NUCLEOTIDE SEQUENCE [LARGE SCALE GENOMIC DNA]</scope>
    <source>
        <strain evidence="2">LK_304 Iso 8</strain>
    </source>
</reference>
<keyword evidence="2" id="KW-1185">Reference proteome</keyword>
<evidence type="ECO:0000313" key="2">
    <source>
        <dbReference type="Proteomes" id="UP001467192"/>
    </source>
</evidence>
<name>A0ABV1ZL62_9ENTR</name>